<dbReference type="EMBL" id="JAMKFB020000024">
    <property type="protein sequence ID" value="KAL0157236.1"/>
    <property type="molecule type" value="Genomic_DNA"/>
</dbReference>
<protein>
    <submittedName>
        <fullName evidence="2">Uncharacterized protein</fullName>
    </submittedName>
</protein>
<dbReference type="Proteomes" id="UP001529510">
    <property type="component" value="Unassembled WGS sequence"/>
</dbReference>
<evidence type="ECO:0000256" key="1">
    <source>
        <dbReference type="SAM" id="MobiDB-lite"/>
    </source>
</evidence>
<comment type="caution">
    <text evidence="2">The sequence shown here is derived from an EMBL/GenBank/DDBJ whole genome shotgun (WGS) entry which is preliminary data.</text>
</comment>
<feature type="region of interest" description="Disordered" evidence="1">
    <location>
        <begin position="109"/>
        <end position="132"/>
    </location>
</feature>
<name>A0ABD0N8N6_CIRMR</name>
<feature type="region of interest" description="Disordered" evidence="1">
    <location>
        <begin position="41"/>
        <end position="65"/>
    </location>
</feature>
<organism evidence="2 3">
    <name type="scientific">Cirrhinus mrigala</name>
    <name type="common">Mrigala</name>
    <dbReference type="NCBI Taxonomy" id="683832"/>
    <lineage>
        <taxon>Eukaryota</taxon>
        <taxon>Metazoa</taxon>
        <taxon>Chordata</taxon>
        <taxon>Craniata</taxon>
        <taxon>Vertebrata</taxon>
        <taxon>Euteleostomi</taxon>
        <taxon>Actinopterygii</taxon>
        <taxon>Neopterygii</taxon>
        <taxon>Teleostei</taxon>
        <taxon>Ostariophysi</taxon>
        <taxon>Cypriniformes</taxon>
        <taxon>Cyprinidae</taxon>
        <taxon>Labeoninae</taxon>
        <taxon>Labeonini</taxon>
        <taxon>Cirrhinus</taxon>
    </lineage>
</organism>
<dbReference type="AlphaFoldDB" id="A0ABD0N8N6"/>
<feature type="region of interest" description="Disordered" evidence="1">
    <location>
        <begin position="1"/>
        <end position="26"/>
    </location>
</feature>
<keyword evidence="3" id="KW-1185">Reference proteome</keyword>
<gene>
    <name evidence="2" type="ORF">M9458_048482</name>
</gene>
<accession>A0ABD0N8N6</accession>
<feature type="non-terminal residue" evidence="2">
    <location>
        <position position="1"/>
    </location>
</feature>
<sequence length="132" mass="13902">TSQPSTGGQSSCSSDQSTSGPHIGRGVQLAVNSIGLAGEEAVLEDQENEEEEEEGEGEEEDAPIMDSTVSTATATAATLALQTRRSVGRPLRWMEHVKMERLRQVNGAVPRLGHMSPTPPPKGQALPALTGK</sequence>
<feature type="compositionally biased region" description="Acidic residues" evidence="1">
    <location>
        <begin position="41"/>
        <end position="63"/>
    </location>
</feature>
<feature type="compositionally biased region" description="Low complexity" evidence="1">
    <location>
        <begin position="1"/>
        <end position="20"/>
    </location>
</feature>
<feature type="non-terminal residue" evidence="2">
    <location>
        <position position="132"/>
    </location>
</feature>
<reference evidence="2 3" key="1">
    <citation type="submission" date="2024-05" db="EMBL/GenBank/DDBJ databases">
        <title>Genome sequencing and assembly of Indian major carp, Cirrhinus mrigala (Hamilton, 1822).</title>
        <authorList>
            <person name="Mohindra V."/>
            <person name="Chowdhury L.M."/>
            <person name="Lal K."/>
            <person name="Jena J.K."/>
        </authorList>
    </citation>
    <scope>NUCLEOTIDE SEQUENCE [LARGE SCALE GENOMIC DNA]</scope>
    <source>
        <strain evidence="2">CM1030</strain>
        <tissue evidence="2">Blood</tissue>
    </source>
</reference>
<evidence type="ECO:0000313" key="2">
    <source>
        <dbReference type="EMBL" id="KAL0157236.1"/>
    </source>
</evidence>
<proteinExistence type="predicted"/>
<evidence type="ECO:0000313" key="3">
    <source>
        <dbReference type="Proteomes" id="UP001529510"/>
    </source>
</evidence>